<name>A0A4Q7YVW2_9BACT</name>
<proteinExistence type="predicted"/>
<reference evidence="1 2" key="1">
    <citation type="submission" date="2019-02" db="EMBL/GenBank/DDBJ databases">
        <title>Genomic Encyclopedia of Archaeal and Bacterial Type Strains, Phase II (KMG-II): from individual species to whole genera.</title>
        <authorList>
            <person name="Goeker M."/>
        </authorList>
    </citation>
    <scope>NUCLEOTIDE SEQUENCE [LARGE SCALE GENOMIC DNA]</scope>
    <source>
        <strain evidence="1 2">DSM 18101</strain>
    </source>
</reference>
<protein>
    <submittedName>
        <fullName evidence="1">Uncharacterized protein</fullName>
    </submittedName>
</protein>
<gene>
    <name evidence="1" type="ORF">BDD14_3335</name>
</gene>
<evidence type="ECO:0000313" key="1">
    <source>
        <dbReference type="EMBL" id="RZU41798.1"/>
    </source>
</evidence>
<dbReference type="RefSeq" id="WP_165420105.1">
    <property type="nucleotide sequence ID" value="NZ_SHKW01000001.1"/>
</dbReference>
<comment type="caution">
    <text evidence="1">The sequence shown here is derived from an EMBL/GenBank/DDBJ whole genome shotgun (WGS) entry which is preliminary data.</text>
</comment>
<dbReference type="AlphaFoldDB" id="A0A4Q7YVW2"/>
<dbReference type="EMBL" id="SHKW01000001">
    <property type="protein sequence ID" value="RZU41798.1"/>
    <property type="molecule type" value="Genomic_DNA"/>
</dbReference>
<keyword evidence="2" id="KW-1185">Reference proteome</keyword>
<sequence length="67" mass="8048">MAHLRRDEAAPKMGTRWSFVCPGALMASETNTEILRFAQNDEHYWQWLDDRHRHTVDDRIRHGQMVR</sequence>
<organism evidence="1 2">
    <name type="scientific">Edaphobacter modestus</name>
    <dbReference type="NCBI Taxonomy" id="388466"/>
    <lineage>
        <taxon>Bacteria</taxon>
        <taxon>Pseudomonadati</taxon>
        <taxon>Acidobacteriota</taxon>
        <taxon>Terriglobia</taxon>
        <taxon>Terriglobales</taxon>
        <taxon>Acidobacteriaceae</taxon>
        <taxon>Edaphobacter</taxon>
    </lineage>
</organism>
<dbReference type="Proteomes" id="UP000292958">
    <property type="component" value="Unassembled WGS sequence"/>
</dbReference>
<accession>A0A4Q7YVW2</accession>
<evidence type="ECO:0000313" key="2">
    <source>
        <dbReference type="Proteomes" id="UP000292958"/>
    </source>
</evidence>